<name>A0A401G496_9BACT</name>
<dbReference type="Pfam" id="PF00590">
    <property type="entry name" value="TP_methylase"/>
    <property type="match status" value="1"/>
</dbReference>
<evidence type="ECO:0000313" key="9">
    <source>
        <dbReference type="EMBL" id="GBC64046.1"/>
    </source>
</evidence>
<evidence type="ECO:0000256" key="7">
    <source>
        <dbReference type="PIRNR" id="PIRNR036427"/>
    </source>
</evidence>
<comment type="similarity">
    <text evidence="2 7">Belongs to the precorrin methyltransferase family.</text>
</comment>
<evidence type="ECO:0000256" key="6">
    <source>
        <dbReference type="ARBA" id="ARBA00022691"/>
    </source>
</evidence>
<keyword evidence="6" id="KW-0949">S-adenosyl-L-methionine</keyword>
<dbReference type="InterPro" id="IPR014776">
    <property type="entry name" value="4pyrrole_Mease_sub2"/>
</dbReference>
<dbReference type="GO" id="GO:0032259">
    <property type="term" value="P:methylation"/>
    <property type="evidence" value="ECO:0007669"/>
    <property type="project" value="UniProtKB-KW"/>
</dbReference>
<dbReference type="CDD" id="cd11645">
    <property type="entry name" value="Precorrin_2_C20_MT"/>
    <property type="match status" value="1"/>
</dbReference>
<evidence type="ECO:0000256" key="3">
    <source>
        <dbReference type="ARBA" id="ARBA00022573"/>
    </source>
</evidence>
<comment type="caution">
    <text evidence="9">The sequence shown here is derived from an EMBL/GenBank/DDBJ whole genome shotgun (WGS) entry which is preliminary data.</text>
</comment>
<dbReference type="SUPFAM" id="SSF53790">
    <property type="entry name" value="Tetrapyrrole methylase"/>
    <property type="match status" value="1"/>
</dbReference>
<evidence type="ECO:0000256" key="5">
    <source>
        <dbReference type="ARBA" id="ARBA00022679"/>
    </source>
</evidence>
<dbReference type="Gene3D" id="3.30.950.10">
    <property type="entry name" value="Methyltransferase, Cobalt-precorrin-4 Transmethylase, Domain 2"/>
    <property type="match status" value="1"/>
</dbReference>
<dbReference type="InterPro" id="IPR035996">
    <property type="entry name" value="4pyrrol_Methylase_sf"/>
</dbReference>
<keyword evidence="5 9" id="KW-0808">Transferase</keyword>
<dbReference type="GO" id="GO:0030788">
    <property type="term" value="F:precorrin-2 C20-methyltransferase activity"/>
    <property type="evidence" value="ECO:0007669"/>
    <property type="project" value="InterPro"/>
</dbReference>
<gene>
    <name evidence="9" type="ORF">DENIS_5046</name>
</gene>
<dbReference type="PANTHER" id="PTHR43467">
    <property type="entry name" value="COBALT-PRECORRIN-2 C(20)-METHYLTRANSFERASE"/>
    <property type="match status" value="1"/>
</dbReference>
<dbReference type="Gene3D" id="3.40.1010.10">
    <property type="entry name" value="Cobalt-precorrin-4 Transmethylase, Domain 1"/>
    <property type="match status" value="1"/>
</dbReference>
<dbReference type="UniPathway" id="UPA00148"/>
<dbReference type="InterPro" id="IPR006364">
    <property type="entry name" value="CobI/CbiL/CobIJ_dom"/>
</dbReference>
<dbReference type="PIRSF" id="PIRSF036427">
    <property type="entry name" value="Precrrn-2_mtase"/>
    <property type="match status" value="1"/>
</dbReference>
<keyword evidence="3" id="KW-0169">Cobalamin biosynthesis</keyword>
<accession>A0A401G496</accession>
<keyword evidence="10" id="KW-1185">Reference proteome</keyword>
<dbReference type="EMBL" id="BEXT01000001">
    <property type="protein sequence ID" value="GBC64046.1"/>
    <property type="molecule type" value="Genomic_DNA"/>
</dbReference>
<comment type="pathway">
    <text evidence="1">Cofactor biosynthesis; adenosylcobalamin biosynthesis.</text>
</comment>
<sequence length="239" mass="26248">MSNTLGTLYGIGVGPGDPELVPVKSVRIIKEVDIIYTASSTKNDYSMAVNTVKSYIPELTPVITLPFPMTRDKSETETAWTNHARTIIEQIEEGRNVAFLTLGDPTTYSTYGYILQNVRALAPHVPVTTIPGITSYQATAARLNKPLVEGEESLLITSGVQGGNLLRDLSPRPENVVFLKAYRNAGDIATALEETGYIENSVGISRCGLPEEEVIEDVRAFKKRKPGYWTIIMAKQKND</sequence>
<evidence type="ECO:0000256" key="1">
    <source>
        <dbReference type="ARBA" id="ARBA00004953"/>
    </source>
</evidence>
<dbReference type="Proteomes" id="UP000288096">
    <property type="component" value="Unassembled WGS sequence"/>
</dbReference>
<reference evidence="10" key="1">
    <citation type="submission" date="2017-11" db="EMBL/GenBank/DDBJ databases">
        <authorList>
            <person name="Watanabe M."/>
            <person name="Kojima H."/>
        </authorList>
    </citation>
    <scope>NUCLEOTIDE SEQUENCE [LARGE SCALE GENOMIC DNA]</scope>
    <source>
        <strain evidence="10">Tokyo 01</strain>
    </source>
</reference>
<organism evidence="9 10">
    <name type="scientific">Desulfonema ishimotonii</name>
    <dbReference type="NCBI Taxonomy" id="45657"/>
    <lineage>
        <taxon>Bacteria</taxon>
        <taxon>Pseudomonadati</taxon>
        <taxon>Thermodesulfobacteriota</taxon>
        <taxon>Desulfobacteria</taxon>
        <taxon>Desulfobacterales</taxon>
        <taxon>Desulfococcaceae</taxon>
        <taxon>Desulfonema</taxon>
    </lineage>
</organism>
<evidence type="ECO:0000256" key="2">
    <source>
        <dbReference type="ARBA" id="ARBA00005879"/>
    </source>
</evidence>
<dbReference type="GO" id="GO:0009236">
    <property type="term" value="P:cobalamin biosynthetic process"/>
    <property type="evidence" value="ECO:0007669"/>
    <property type="project" value="UniProtKB-UniRule"/>
</dbReference>
<dbReference type="InterPro" id="IPR012382">
    <property type="entry name" value="CobI/CbiL"/>
</dbReference>
<dbReference type="InterPro" id="IPR014777">
    <property type="entry name" value="4pyrrole_Mease_sub1"/>
</dbReference>
<proteinExistence type="inferred from homology"/>
<dbReference type="InterPro" id="IPR000878">
    <property type="entry name" value="4pyrrol_Mease"/>
</dbReference>
<dbReference type="RefSeq" id="WP_124331052.1">
    <property type="nucleotide sequence ID" value="NZ_BEXT01000001.1"/>
</dbReference>
<dbReference type="PANTHER" id="PTHR43467:SF2">
    <property type="entry name" value="COBALT-PRECORRIN-2 C(20)-METHYLTRANSFERASE"/>
    <property type="match status" value="1"/>
</dbReference>
<reference evidence="10" key="2">
    <citation type="submission" date="2019-01" db="EMBL/GenBank/DDBJ databases">
        <title>Genome sequence of Desulfonema ishimotonii strain Tokyo 01.</title>
        <authorList>
            <person name="Fukui M."/>
        </authorList>
    </citation>
    <scope>NUCLEOTIDE SEQUENCE [LARGE SCALE GENOMIC DNA]</scope>
    <source>
        <strain evidence="10">Tokyo 01</strain>
    </source>
</reference>
<keyword evidence="4 9" id="KW-0489">Methyltransferase</keyword>
<evidence type="ECO:0000256" key="4">
    <source>
        <dbReference type="ARBA" id="ARBA00022603"/>
    </source>
</evidence>
<evidence type="ECO:0000313" key="10">
    <source>
        <dbReference type="Proteomes" id="UP000288096"/>
    </source>
</evidence>
<feature type="domain" description="Tetrapyrrole methylase" evidence="8">
    <location>
        <begin position="7"/>
        <end position="216"/>
    </location>
</feature>
<protein>
    <submittedName>
        <fullName evidence="9">Precorrin-2 C(20)-methyltransferase</fullName>
    </submittedName>
</protein>
<evidence type="ECO:0000259" key="8">
    <source>
        <dbReference type="Pfam" id="PF00590"/>
    </source>
</evidence>
<dbReference type="NCBIfam" id="TIGR01467">
    <property type="entry name" value="cobI_cbiL"/>
    <property type="match status" value="1"/>
</dbReference>
<dbReference type="AlphaFoldDB" id="A0A401G496"/>
<dbReference type="OrthoDB" id="9804789at2"/>